<keyword evidence="2" id="KW-1185">Reference proteome</keyword>
<dbReference type="VEuPathDB" id="PlasmoDB:PRELSG_0213500"/>
<sequence>MNCLVLLYGSPCSGKDTFINFLLKKKKKLLLFLYFFLNLTKKKPYKYIREKIFFIELIKYFYRINNYRYKLVYIKKKKLRISFKYLIYLIRHFDIIIKNRYFYPNKYMKLNNLKKKILKNNNKQGKYTFKRWRIKKYPKLFDYFKNSKIFFILHKEITKWKIYFKKFLEKNKICIYNISTDFIEKQFYHNIEEKSFKYSKRNKKYLYTLNKKYITFSKKINDTFYLFLKKTNIKNEKFVIKKEKKKKKVTLINQTKNWKKARKIAYEYCMNIMKINKESFINDNKKKRNYYYNEKSENKIIILNDTFHLPSMRKQYYILSKKYYYNYIQIFINTPLKKCLKRNINRKKFKYISNKTIIKNHKYHKKYAIRLKEKKNKNFFKIINVIKGNYKWQRKILSLEINSFKKKKNIKEKKIMSIKEQKKPKIELNHLDIINTTINKIIHEKLKELPNEQKNEYAKKFRLIKLQLLKGNKFSM</sequence>
<dbReference type="Proteomes" id="UP000220158">
    <property type="component" value="Chromosome 2"/>
</dbReference>
<dbReference type="RefSeq" id="XP_028535595.1">
    <property type="nucleotide sequence ID" value="XM_028679924.1"/>
</dbReference>
<dbReference type="GeneID" id="39734554"/>
<gene>
    <name evidence="1" type="primary">PSTK</name>
    <name evidence="1" type="ORF">PRELSG_0213500</name>
</gene>
<keyword evidence="1" id="KW-0418">Kinase</keyword>
<proteinExistence type="predicted"/>
<dbReference type="PANTHER" id="PTHR20873">
    <property type="entry name" value="L-SERYL-TRNA(SEC) KINASE"/>
    <property type="match status" value="1"/>
</dbReference>
<protein>
    <submittedName>
        <fullName evidence="1">L-seryl-tRNA(Sec) kinase, putative</fullName>
    </submittedName>
</protein>
<dbReference type="KEGG" id="prel:PRELSG_0213500"/>
<dbReference type="GO" id="GO:0016301">
    <property type="term" value="F:kinase activity"/>
    <property type="evidence" value="ECO:0007669"/>
    <property type="project" value="UniProtKB-KW"/>
</dbReference>
<keyword evidence="1" id="KW-0808">Transferase</keyword>
<evidence type="ECO:0000313" key="1">
    <source>
        <dbReference type="EMBL" id="CRH03109.1"/>
    </source>
</evidence>
<dbReference type="GO" id="GO:0000049">
    <property type="term" value="F:tRNA binding"/>
    <property type="evidence" value="ECO:0007669"/>
    <property type="project" value="TreeGrafter"/>
</dbReference>
<name>A0A1J1HH07_PLARL</name>
<dbReference type="Gene3D" id="3.40.50.300">
    <property type="entry name" value="P-loop containing nucleotide triphosphate hydrolases"/>
    <property type="match status" value="1"/>
</dbReference>
<accession>A0A1J1HH07</accession>
<evidence type="ECO:0000313" key="2">
    <source>
        <dbReference type="Proteomes" id="UP000220158"/>
    </source>
</evidence>
<dbReference type="OrthoDB" id="9972657at2759"/>
<dbReference type="InterPro" id="IPR052648">
    <property type="entry name" value="Ser-tRNA(Sec)_kinase"/>
</dbReference>
<dbReference type="AlphaFoldDB" id="A0A1J1HH07"/>
<dbReference type="PANTHER" id="PTHR20873:SF0">
    <property type="entry name" value="L-SERYL-TRNA(SEC) KINASE"/>
    <property type="match status" value="1"/>
</dbReference>
<organism evidence="1 2">
    <name type="scientific">Plasmodium relictum</name>
    <dbReference type="NCBI Taxonomy" id="85471"/>
    <lineage>
        <taxon>Eukaryota</taxon>
        <taxon>Sar</taxon>
        <taxon>Alveolata</taxon>
        <taxon>Apicomplexa</taxon>
        <taxon>Aconoidasida</taxon>
        <taxon>Haemosporida</taxon>
        <taxon>Plasmodiidae</taxon>
        <taxon>Plasmodium</taxon>
        <taxon>Plasmodium (Haemamoeba)</taxon>
    </lineage>
</organism>
<reference evidence="1 2" key="1">
    <citation type="submission" date="2015-04" db="EMBL/GenBank/DDBJ databases">
        <authorList>
            <consortium name="Pathogen Informatics"/>
        </authorList>
    </citation>
    <scope>NUCLEOTIDE SEQUENCE [LARGE SCALE GENOMIC DNA]</scope>
    <source>
        <strain evidence="1 2">SGS1</strain>
    </source>
</reference>
<dbReference type="EMBL" id="LN835297">
    <property type="protein sequence ID" value="CRH03109.1"/>
    <property type="molecule type" value="Genomic_DNA"/>
</dbReference>
<dbReference type="InterPro" id="IPR027417">
    <property type="entry name" value="P-loop_NTPase"/>
</dbReference>